<keyword evidence="1" id="KW-0472">Membrane</keyword>
<dbReference type="PANTHER" id="PTHR12277">
    <property type="entry name" value="ALPHA/BETA HYDROLASE DOMAIN-CONTAINING PROTEIN"/>
    <property type="match status" value="1"/>
</dbReference>
<sequence length="393" mass="44425">MALRPFPPASLRLTRLPLPPRPRPWPRPMCQAPVRRFHLNPVFMPPLYFVGLLAALWVWKCTMMVVFQNKIIYTPGLPPNARRETIADYESQCYGIRWREERIRAADNTKLALCVAEVRAGADRELLPEASTGARRIPVYILYFQGNASSIPPRLPDLSSVLRVLRDHDKSAEYAYTMVCLSYRGYWTSSGRASERGINKDAEAALRWIADRSEQELEQCSVPPVLIFWGQSVGSGFATNLAVSRNFPSTLRLDSIILETPFLSIKEMLGAVYPGKWIPYRYLWPFLRNHLDSWKNMGTLAERSSAAKVPPPRIFILEAGRDELVPPSHAESIYGRCVEVSLPVEKAVVHNAYHNEAMIRAEGKRAVTRAIETHVAEALRRRQEVSSGDDGSA</sequence>
<protein>
    <submittedName>
        <fullName evidence="2">Related to alpha/beta superfamily hydrolase</fullName>
    </submittedName>
</protein>
<dbReference type="EMBL" id="ONZQ02000006">
    <property type="protein sequence ID" value="SPO02128.1"/>
    <property type="molecule type" value="Genomic_DNA"/>
</dbReference>
<dbReference type="Gene3D" id="3.40.50.1820">
    <property type="entry name" value="alpha/beta hydrolase"/>
    <property type="match status" value="1"/>
</dbReference>
<dbReference type="InterPro" id="IPR029058">
    <property type="entry name" value="AB_hydrolase_fold"/>
</dbReference>
<dbReference type="Proteomes" id="UP001187682">
    <property type="component" value="Unassembled WGS sequence"/>
</dbReference>
<reference evidence="2" key="1">
    <citation type="submission" date="2018-03" db="EMBL/GenBank/DDBJ databases">
        <authorList>
            <person name="Guldener U."/>
        </authorList>
    </citation>
    <scope>NUCLEOTIDE SEQUENCE</scope>
</reference>
<feature type="transmembrane region" description="Helical" evidence="1">
    <location>
        <begin position="47"/>
        <end position="67"/>
    </location>
</feature>
<keyword evidence="1" id="KW-1133">Transmembrane helix</keyword>
<evidence type="ECO:0000256" key="1">
    <source>
        <dbReference type="SAM" id="Phobius"/>
    </source>
</evidence>
<dbReference type="PANTHER" id="PTHR12277:SF64">
    <property type="entry name" value="SUPERFAMILY HYDROLASE, PUTATIVE (AFU_ORTHOLOGUE AFUA_3G01760)-RELATED"/>
    <property type="match status" value="1"/>
</dbReference>
<dbReference type="SUPFAM" id="SSF53474">
    <property type="entry name" value="alpha/beta-Hydrolases"/>
    <property type="match status" value="1"/>
</dbReference>
<organism evidence="2 3">
    <name type="scientific">Cephalotrichum gorgonifer</name>
    <dbReference type="NCBI Taxonomy" id="2041049"/>
    <lineage>
        <taxon>Eukaryota</taxon>
        <taxon>Fungi</taxon>
        <taxon>Dikarya</taxon>
        <taxon>Ascomycota</taxon>
        <taxon>Pezizomycotina</taxon>
        <taxon>Sordariomycetes</taxon>
        <taxon>Hypocreomycetidae</taxon>
        <taxon>Microascales</taxon>
        <taxon>Microascaceae</taxon>
        <taxon>Cephalotrichum</taxon>
    </lineage>
</organism>
<name>A0AAE8SUW5_9PEZI</name>
<dbReference type="GO" id="GO:0008474">
    <property type="term" value="F:palmitoyl-(protein) hydrolase activity"/>
    <property type="evidence" value="ECO:0007669"/>
    <property type="project" value="TreeGrafter"/>
</dbReference>
<evidence type="ECO:0000313" key="2">
    <source>
        <dbReference type="EMBL" id="SPO02128.1"/>
    </source>
</evidence>
<keyword evidence="1" id="KW-0812">Transmembrane</keyword>
<dbReference type="GO" id="GO:0016020">
    <property type="term" value="C:membrane"/>
    <property type="evidence" value="ECO:0007669"/>
    <property type="project" value="TreeGrafter"/>
</dbReference>
<dbReference type="AlphaFoldDB" id="A0AAE8SUW5"/>
<comment type="caution">
    <text evidence="2">The sequence shown here is derived from an EMBL/GenBank/DDBJ whole genome shotgun (WGS) entry which is preliminary data.</text>
</comment>
<evidence type="ECO:0000313" key="3">
    <source>
        <dbReference type="Proteomes" id="UP001187682"/>
    </source>
</evidence>
<accession>A0AAE8SUW5</accession>
<keyword evidence="2" id="KW-0378">Hydrolase</keyword>
<gene>
    <name evidence="2" type="ORF">DNG_04801</name>
</gene>
<keyword evidence="3" id="KW-1185">Reference proteome</keyword>
<proteinExistence type="predicted"/>